<protein>
    <recommendedName>
        <fullName evidence="8">Glutamyl-tRNA(Gln) amidotransferase subunit A</fullName>
        <shortName evidence="8">Glu-ADT subunit A</shortName>
        <ecNumber evidence="8">6.3.5.7</ecNumber>
    </recommendedName>
</protein>
<dbReference type="NCBIfam" id="TIGR00132">
    <property type="entry name" value="gatA"/>
    <property type="match status" value="1"/>
</dbReference>
<evidence type="ECO:0000256" key="1">
    <source>
        <dbReference type="ARBA" id="ARBA00008069"/>
    </source>
</evidence>
<dbReference type="InterPro" id="IPR020556">
    <property type="entry name" value="Amidase_CS"/>
</dbReference>
<dbReference type="InterPro" id="IPR004412">
    <property type="entry name" value="GatA"/>
</dbReference>
<reference evidence="12 13" key="1">
    <citation type="submission" date="2019-11" db="EMBL/GenBank/DDBJ databases">
        <authorList>
            <person name="Ren C."/>
            <person name="Wang H."/>
            <person name="Xu Y."/>
        </authorList>
    </citation>
    <scope>NUCLEOTIDE SEQUENCE [LARGE SCALE GENOMIC DNA]</scope>
    <source>
        <strain evidence="13">JNU-WLY1368</strain>
        <strain evidence="10 12">LBM 19010</strain>
    </source>
</reference>
<evidence type="ECO:0000256" key="8">
    <source>
        <dbReference type="HAMAP-Rule" id="MF_00120"/>
    </source>
</evidence>
<gene>
    <name evidence="8 10" type="primary">gatA</name>
    <name evidence="10" type="ORF">GJQ69_04675</name>
    <name evidence="11" type="ORF">GKP14_08875</name>
</gene>
<dbReference type="AlphaFoldDB" id="A0A859DSN9"/>
<organism evidence="10 12">
    <name type="scientific">Caproicibacterium lactatifermentans</name>
    <dbReference type="NCBI Taxonomy" id="2666138"/>
    <lineage>
        <taxon>Bacteria</taxon>
        <taxon>Bacillati</taxon>
        <taxon>Bacillota</taxon>
        <taxon>Clostridia</taxon>
        <taxon>Eubacteriales</taxon>
        <taxon>Oscillospiraceae</taxon>
        <taxon>Caproicibacterium</taxon>
    </lineage>
</organism>
<evidence type="ECO:0000256" key="3">
    <source>
        <dbReference type="ARBA" id="ARBA00022741"/>
    </source>
</evidence>
<dbReference type="InterPro" id="IPR036928">
    <property type="entry name" value="AS_sf"/>
</dbReference>
<dbReference type="PROSITE" id="PS00571">
    <property type="entry name" value="AMIDASES"/>
    <property type="match status" value="1"/>
</dbReference>
<evidence type="ECO:0000313" key="10">
    <source>
        <dbReference type="EMBL" id="QKN23832.1"/>
    </source>
</evidence>
<dbReference type="GO" id="GO:0016740">
    <property type="term" value="F:transferase activity"/>
    <property type="evidence" value="ECO:0007669"/>
    <property type="project" value="UniProtKB-KW"/>
</dbReference>
<dbReference type="EC" id="6.3.5.7" evidence="8"/>
<reference evidence="11" key="3">
    <citation type="journal article" date="2022" name="Int. J. Syst. Evol. Microbiol.">
        <title>Caproicibacterium lactatifermentans sp. nov., isolated from pit clay used for the production of Chinese strong aroma-type liquor.</title>
        <authorList>
            <person name="Wang H."/>
            <person name="Gu Y."/>
            <person name="Zhao D."/>
            <person name="Qiao Z."/>
            <person name="Zheng J."/>
            <person name="Gao J."/>
            <person name="Ren C."/>
            <person name="Xu Y."/>
        </authorList>
    </citation>
    <scope>NUCLEOTIDE SEQUENCE</scope>
    <source>
        <strain evidence="11">JNU-WLY1368</strain>
    </source>
</reference>
<evidence type="ECO:0000256" key="6">
    <source>
        <dbReference type="ARBA" id="ARBA00025295"/>
    </source>
</evidence>
<evidence type="ECO:0000256" key="2">
    <source>
        <dbReference type="ARBA" id="ARBA00022598"/>
    </source>
</evidence>
<accession>A0A859DSN9</accession>
<dbReference type="Pfam" id="PF01425">
    <property type="entry name" value="Amidase"/>
    <property type="match status" value="1"/>
</dbReference>
<dbReference type="RefSeq" id="WP_086035838.1">
    <property type="nucleotide sequence ID" value="NZ_CP046051.1"/>
</dbReference>
<keyword evidence="13" id="KW-1185">Reference proteome</keyword>
<dbReference type="EMBL" id="CP046051">
    <property type="protein sequence ID" value="QKN23832.1"/>
    <property type="molecule type" value="Genomic_DNA"/>
</dbReference>
<reference evidence="11" key="2">
    <citation type="journal article" date="2021" name="Appl. Environ. Microbiol.">
        <title>Adaptability of a Caproate-Producing Bacterium Contributes to Its Dominance in an Anaerobic Fermentation System.</title>
        <authorList>
            <person name="Wang H."/>
            <person name="Gu Y."/>
            <person name="Zhou W."/>
            <person name="Zhao D."/>
            <person name="Qiao Z."/>
            <person name="Zheng J."/>
            <person name="Gao J."/>
            <person name="Chen X."/>
            <person name="Ren C."/>
            <person name="Xu Y."/>
        </authorList>
    </citation>
    <scope>NUCLEOTIDE SEQUENCE</scope>
    <source>
        <strain evidence="11">JNU-WLY1368</strain>
    </source>
</reference>
<name>A0A859DSN9_9FIRM</name>
<dbReference type="SUPFAM" id="SSF75304">
    <property type="entry name" value="Amidase signature (AS) enzymes"/>
    <property type="match status" value="1"/>
</dbReference>
<keyword evidence="4 8" id="KW-0067">ATP-binding</keyword>
<dbReference type="Proteomes" id="UP000501316">
    <property type="component" value="Chromosome"/>
</dbReference>
<sequence length="488" mass="52358">MQSFSTIHKIQDLYRKRECSCTELTRRYLQTVQRENDDLRAYTCVTEKTALAAAEKVDRKLAAGEPLGPVEGVPMTLKANISTRGIDTDCCSRILSGYRPVYDAAVWQILQQQGAVLLGKSNMDEFAMGSSCETSCYGGARNPHNTGCVAGGSSGGAASAVSAGLAAYGIGSDTGGSIRQPASFCGIVGLKPTYGAVSRYGLIAYASSFDQIGPLANCAEDAAILFDVLSQKDPCDSTCTGARCAAVPALQQSLKGKRVGLAAEYFDGLQPDVQVALEQAQKVYQGLGAELVPLSIPEIKYALPVYYILACAEASSNLGRYDGIRYGIKAEHYTGVNDMIAKTRSAGFGKEVKRRILLGTYVLSAGYYDAYYKKAQMLRRKIRHAFESVFQQCDFLLAPTVPRTAFPFGFTAQDAVETYQTDICTVPVNIVGLPAVSVPCGFDGQGMPVGMQLIGGAGHEDIILNAAHQYELAARADTFRSVSRLQEK</sequence>
<dbReference type="Proteomes" id="UP000509623">
    <property type="component" value="Chromosome"/>
</dbReference>
<comment type="subunit">
    <text evidence="8">Heterotrimer of A, B and C subunits.</text>
</comment>
<evidence type="ECO:0000256" key="7">
    <source>
        <dbReference type="ARBA" id="ARBA00047407"/>
    </source>
</evidence>
<dbReference type="Gene3D" id="3.90.1300.10">
    <property type="entry name" value="Amidase signature (AS) domain"/>
    <property type="match status" value="1"/>
</dbReference>
<keyword evidence="3 8" id="KW-0547">Nucleotide-binding</keyword>
<dbReference type="InterPro" id="IPR023631">
    <property type="entry name" value="Amidase_dom"/>
</dbReference>
<dbReference type="GO" id="GO:0030956">
    <property type="term" value="C:glutamyl-tRNA(Gln) amidotransferase complex"/>
    <property type="evidence" value="ECO:0007669"/>
    <property type="project" value="InterPro"/>
</dbReference>
<dbReference type="GO" id="GO:0050567">
    <property type="term" value="F:glutaminyl-tRNA synthase (glutamine-hydrolyzing) activity"/>
    <property type="evidence" value="ECO:0007669"/>
    <property type="project" value="UniProtKB-UniRule"/>
</dbReference>
<dbReference type="HAMAP" id="MF_00120">
    <property type="entry name" value="GatA"/>
    <property type="match status" value="1"/>
</dbReference>
<evidence type="ECO:0000256" key="4">
    <source>
        <dbReference type="ARBA" id="ARBA00022840"/>
    </source>
</evidence>
<evidence type="ECO:0000313" key="11">
    <source>
        <dbReference type="EMBL" id="QKO31096.1"/>
    </source>
</evidence>
<comment type="function">
    <text evidence="6 8">Allows the formation of correctly charged Gln-tRNA(Gln) through the transamidation of misacylated Glu-tRNA(Gln) in organisms which lack glutaminyl-tRNA synthetase. The reaction takes place in the presence of glutamine and ATP through an activated gamma-phospho-Glu-tRNA(Gln).</text>
</comment>
<keyword evidence="5 8" id="KW-0648">Protein biosynthesis</keyword>
<dbReference type="GO" id="GO:0006412">
    <property type="term" value="P:translation"/>
    <property type="evidence" value="ECO:0007669"/>
    <property type="project" value="UniProtKB-UniRule"/>
</dbReference>
<dbReference type="PANTHER" id="PTHR11895:SF7">
    <property type="entry name" value="GLUTAMYL-TRNA(GLN) AMIDOTRANSFERASE SUBUNIT A, MITOCHONDRIAL"/>
    <property type="match status" value="1"/>
</dbReference>
<keyword evidence="10" id="KW-0808">Transferase</keyword>
<evidence type="ECO:0000256" key="5">
    <source>
        <dbReference type="ARBA" id="ARBA00022917"/>
    </source>
</evidence>
<evidence type="ECO:0000313" key="13">
    <source>
        <dbReference type="Proteomes" id="UP000509623"/>
    </source>
</evidence>
<dbReference type="PANTHER" id="PTHR11895">
    <property type="entry name" value="TRANSAMIDASE"/>
    <property type="match status" value="1"/>
</dbReference>
<proteinExistence type="inferred from homology"/>
<comment type="similarity">
    <text evidence="1 8">Belongs to the amidase family. GatA subfamily.</text>
</comment>
<comment type="catalytic activity">
    <reaction evidence="7 8">
        <text>L-glutamyl-tRNA(Gln) + L-glutamine + ATP + H2O = L-glutaminyl-tRNA(Gln) + L-glutamate + ADP + phosphate + H(+)</text>
        <dbReference type="Rhea" id="RHEA:17521"/>
        <dbReference type="Rhea" id="RHEA-COMP:9681"/>
        <dbReference type="Rhea" id="RHEA-COMP:9684"/>
        <dbReference type="ChEBI" id="CHEBI:15377"/>
        <dbReference type="ChEBI" id="CHEBI:15378"/>
        <dbReference type="ChEBI" id="CHEBI:29985"/>
        <dbReference type="ChEBI" id="CHEBI:30616"/>
        <dbReference type="ChEBI" id="CHEBI:43474"/>
        <dbReference type="ChEBI" id="CHEBI:58359"/>
        <dbReference type="ChEBI" id="CHEBI:78520"/>
        <dbReference type="ChEBI" id="CHEBI:78521"/>
        <dbReference type="ChEBI" id="CHEBI:456216"/>
        <dbReference type="EC" id="6.3.5.7"/>
    </reaction>
</comment>
<feature type="active site" description="Charge relay system" evidence="8">
    <location>
        <position position="153"/>
    </location>
</feature>
<dbReference type="EMBL" id="CP046161">
    <property type="protein sequence ID" value="QKO31096.1"/>
    <property type="molecule type" value="Genomic_DNA"/>
</dbReference>
<feature type="active site" description="Charge relay system" evidence="8">
    <location>
        <position position="78"/>
    </location>
</feature>
<evidence type="ECO:0000259" key="9">
    <source>
        <dbReference type="Pfam" id="PF01425"/>
    </source>
</evidence>
<feature type="active site" description="Acyl-ester intermediate" evidence="8">
    <location>
        <position position="177"/>
    </location>
</feature>
<feature type="domain" description="Amidase" evidence="9">
    <location>
        <begin position="23"/>
        <end position="463"/>
    </location>
</feature>
<dbReference type="InterPro" id="IPR000120">
    <property type="entry name" value="Amidase"/>
</dbReference>
<keyword evidence="2 8" id="KW-0436">Ligase</keyword>
<evidence type="ECO:0000313" key="12">
    <source>
        <dbReference type="Proteomes" id="UP000501316"/>
    </source>
</evidence>
<dbReference type="KEGG" id="clf:GJQ69_04675"/>
<dbReference type="GO" id="GO:0005524">
    <property type="term" value="F:ATP binding"/>
    <property type="evidence" value="ECO:0007669"/>
    <property type="project" value="UniProtKB-KW"/>
</dbReference>